<name>A0A6J5N921_9CAUD</name>
<organism evidence="1">
    <name type="scientific">uncultured Caudovirales phage</name>
    <dbReference type="NCBI Taxonomy" id="2100421"/>
    <lineage>
        <taxon>Viruses</taxon>
        <taxon>Duplodnaviria</taxon>
        <taxon>Heunggongvirae</taxon>
        <taxon>Uroviricota</taxon>
        <taxon>Caudoviricetes</taxon>
        <taxon>Peduoviridae</taxon>
        <taxon>Maltschvirus</taxon>
        <taxon>Maltschvirus maltsch</taxon>
    </lineage>
</organism>
<sequence length="406" mass="44198">MSTLIPDVFAINGLIDTNQSALKNIQALASAAGTWVTYDVNAGLWSMIINQAGTSIKSFDDDNIIGSITMGSTGITELYNSVEIEFPHKDLTDQKDYIKFSIPETDRYPNEPDNMLSIQFDCINNPVQAELLASRELKQSRVDKVVEFRTDYSSIGLKAGDLIDLTSDMFGYTNKVFRVIKIIEDDASDGIFTLSITALEYDAGVYDTNGLVREERTNNNGITNKTLNTAINTLDQEAQLSQPLSILRAFQVPGNDNGLNIPVGTSVISFGQQIVLPYNGNYKVSYTINWGSNLSGGVSTGVIKLSTIRLTSGPAFGTGSPLNLGKWASTGDQHSQIYEDHFLQGFFTGTKGQIINFGIEASTNLGPGAQFYVINNSGQVAVLTAPTGTAVSIWVQVELYLLQRTY</sequence>
<proteinExistence type="predicted"/>
<evidence type="ECO:0000313" key="1">
    <source>
        <dbReference type="EMBL" id="CAB4154526.1"/>
    </source>
</evidence>
<protein>
    <submittedName>
        <fullName evidence="1">Tip attachment protein J</fullName>
    </submittedName>
</protein>
<dbReference type="EMBL" id="LR796615">
    <property type="protein sequence ID" value="CAB4154526.1"/>
    <property type="molecule type" value="Genomic_DNA"/>
</dbReference>
<reference evidence="1" key="1">
    <citation type="submission" date="2020-04" db="EMBL/GenBank/DDBJ databases">
        <authorList>
            <person name="Chiriac C."/>
            <person name="Salcher M."/>
            <person name="Ghai R."/>
            <person name="Kavagutti S V."/>
        </authorList>
    </citation>
    <scope>NUCLEOTIDE SEQUENCE</scope>
</reference>
<accession>A0A6J5N921</accession>
<gene>
    <name evidence="1" type="ORF">UFOVP647_8</name>
</gene>